<dbReference type="SUPFAM" id="SSF144232">
    <property type="entry name" value="HIT/MYND zinc finger-like"/>
    <property type="match status" value="1"/>
</dbReference>
<name>A0A4Y7SH28_COPMI</name>
<evidence type="ECO:0000313" key="8">
    <source>
        <dbReference type="Proteomes" id="UP000298030"/>
    </source>
</evidence>
<feature type="domain" description="MYND-type" evidence="6">
    <location>
        <begin position="455"/>
        <end position="509"/>
    </location>
</feature>
<dbReference type="InterPro" id="IPR002893">
    <property type="entry name" value="Znf_MYND"/>
</dbReference>
<dbReference type="Pfam" id="PF01753">
    <property type="entry name" value="zf-MYND"/>
    <property type="match status" value="1"/>
</dbReference>
<dbReference type="OrthoDB" id="3020649at2759"/>
<evidence type="ECO:0000259" key="6">
    <source>
        <dbReference type="PROSITE" id="PS50865"/>
    </source>
</evidence>
<evidence type="ECO:0000256" key="2">
    <source>
        <dbReference type="ARBA" id="ARBA00022771"/>
    </source>
</evidence>
<evidence type="ECO:0000256" key="4">
    <source>
        <dbReference type="PROSITE-ProRule" id="PRU00134"/>
    </source>
</evidence>
<dbReference type="EMBL" id="QPFP01000120">
    <property type="protein sequence ID" value="TEB21135.1"/>
    <property type="molecule type" value="Genomic_DNA"/>
</dbReference>
<feature type="compositionally biased region" description="Low complexity" evidence="5">
    <location>
        <begin position="578"/>
        <end position="589"/>
    </location>
</feature>
<sequence>MSTPEARRLVPRPQPLPSRTQDRGGHAAKRRQLLDDARPSSPRLLLVLRQFLVSTRDIEALTSTLSTLSTRNIPPSTEHAFTNPLCKDRVEHAMCALLDLSTIFRCFLASPTPPPPDVVAFRKACLEMLVESWADVMKWLVFVMLISPSASNTREVLSVCVDTLFPIVATSDVEPTSDALAEELVYLPYTIDFLLLLLAQRDPGNGRYHYIGDTYGCKIVGLLNEYVKNPNAFTHLLARLRSVKPSTRRGILRSLVYRAREIAEGVVGVEEERHTHAMMSAMQSLYALIFCTSQLLIHPALHASFAQRDFLFEYANALSILSEHAHKRYPESRESDGVVGQFWKLMNVTVVWTVKTIVMQRTPNPIMSFPSAPGGNGSKMLMDDVLAVCVSYMTVRGVWSGVKSREEAMEEALAEARRTSRGARSVCKVLREAVERGQGTFGGHESVVRRRKNGVRVCGNRKHVPPKAPGLFQKAPEVKYRTCSGCHILTYCSDKCQQEDWVEFHHRECGTASKWYQDRKAVGCWTSLSTRRDQLLYLEDLANEILPPLPALLPVHSKPGVKQLMSAQDHLLSHTLRSSSPSPSISSPPQATYSPTAKWGAGAKAGSGLATDKTTGRPRTIAYHPDTTVALFDFVSHEGLAHKRRYPVHEYHERCWRYIDGTWADRVGGMVRDVEDGCEPGELNWRDSSHTGPDEEGRPRKRYALVEGIFMYNASLSIFVLVKMGWDEKAPGGKQYKVEDSVWRLGPRTISEELWGAYEEDGL</sequence>
<dbReference type="GO" id="GO:0008270">
    <property type="term" value="F:zinc ion binding"/>
    <property type="evidence" value="ECO:0007669"/>
    <property type="project" value="UniProtKB-KW"/>
</dbReference>
<dbReference type="PROSITE" id="PS50865">
    <property type="entry name" value="ZF_MYND_2"/>
    <property type="match status" value="1"/>
</dbReference>
<evidence type="ECO:0000256" key="3">
    <source>
        <dbReference type="ARBA" id="ARBA00022833"/>
    </source>
</evidence>
<protein>
    <recommendedName>
        <fullName evidence="6">MYND-type domain-containing protein</fullName>
    </recommendedName>
</protein>
<keyword evidence="8" id="KW-1185">Reference proteome</keyword>
<comment type="caution">
    <text evidence="7">The sequence shown here is derived from an EMBL/GenBank/DDBJ whole genome shotgun (WGS) entry which is preliminary data.</text>
</comment>
<keyword evidence="1" id="KW-0479">Metal-binding</keyword>
<gene>
    <name evidence="7" type="ORF">FA13DRAFT_1742347</name>
</gene>
<dbReference type="AlphaFoldDB" id="A0A4Y7SH28"/>
<reference evidence="7 8" key="1">
    <citation type="journal article" date="2019" name="Nat. Ecol. Evol.">
        <title>Megaphylogeny resolves global patterns of mushroom evolution.</title>
        <authorList>
            <person name="Varga T."/>
            <person name="Krizsan K."/>
            <person name="Foldi C."/>
            <person name="Dima B."/>
            <person name="Sanchez-Garcia M."/>
            <person name="Sanchez-Ramirez S."/>
            <person name="Szollosi G.J."/>
            <person name="Szarkandi J.G."/>
            <person name="Papp V."/>
            <person name="Albert L."/>
            <person name="Andreopoulos W."/>
            <person name="Angelini C."/>
            <person name="Antonin V."/>
            <person name="Barry K.W."/>
            <person name="Bougher N.L."/>
            <person name="Buchanan P."/>
            <person name="Buyck B."/>
            <person name="Bense V."/>
            <person name="Catcheside P."/>
            <person name="Chovatia M."/>
            <person name="Cooper J."/>
            <person name="Damon W."/>
            <person name="Desjardin D."/>
            <person name="Finy P."/>
            <person name="Geml J."/>
            <person name="Haridas S."/>
            <person name="Hughes K."/>
            <person name="Justo A."/>
            <person name="Karasinski D."/>
            <person name="Kautmanova I."/>
            <person name="Kiss B."/>
            <person name="Kocsube S."/>
            <person name="Kotiranta H."/>
            <person name="LaButti K.M."/>
            <person name="Lechner B.E."/>
            <person name="Liimatainen K."/>
            <person name="Lipzen A."/>
            <person name="Lukacs Z."/>
            <person name="Mihaltcheva S."/>
            <person name="Morgado L.N."/>
            <person name="Niskanen T."/>
            <person name="Noordeloos M.E."/>
            <person name="Ohm R.A."/>
            <person name="Ortiz-Santana B."/>
            <person name="Ovrebo C."/>
            <person name="Racz N."/>
            <person name="Riley R."/>
            <person name="Savchenko A."/>
            <person name="Shiryaev A."/>
            <person name="Soop K."/>
            <person name="Spirin V."/>
            <person name="Szebenyi C."/>
            <person name="Tomsovsky M."/>
            <person name="Tulloss R.E."/>
            <person name="Uehling J."/>
            <person name="Grigoriev I.V."/>
            <person name="Vagvolgyi C."/>
            <person name="Papp T."/>
            <person name="Martin F.M."/>
            <person name="Miettinen O."/>
            <person name="Hibbett D.S."/>
            <person name="Nagy L.G."/>
        </authorList>
    </citation>
    <scope>NUCLEOTIDE SEQUENCE [LARGE SCALE GENOMIC DNA]</scope>
    <source>
        <strain evidence="7 8">FP101781</strain>
    </source>
</reference>
<evidence type="ECO:0000256" key="1">
    <source>
        <dbReference type="ARBA" id="ARBA00022723"/>
    </source>
</evidence>
<feature type="region of interest" description="Disordered" evidence="5">
    <location>
        <begin position="575"/>
        <end position="619"/>
    </location>
</feature>
<evidence type="ECO:0000313" key="7">
    <source>
        <dbReference type="EMBL" id="TEB21135.1"/>
    </source>
</evidence>
<organism evidence="7 8">
    <name type="scientific">Coprinellus micaceus</name>
    <name type="common">Glistening ink-cap mushroom</name>
    <name type="synonym">Coprinus micaceus</name>
    <dbReference type="NCBI Taxonomy" id="71717"/>
    <lineage>
        <taxon>Eukaryota</taxon>
        <taxon>Fungi</taxon>
        <taxon>Dikarya</taxon>
        <taxon>Basidiomycota</taxon>
        <taxon>Agaricomycotina</taxon>
        <taxon>Agaricomycetes</taxon>
        <taxon>Agaricomycetidae</taxon>
        <taxon>Agaricales</taxon>
        <taxon>Agaricineae</taxon>
        <taxon>Psathyrellaceae</taxon>
        <taxon>Coprinellus</taxon>
    </lineage>
</organism>
<dbReference type="Gene3D" id="6.10.140.2220">
    <property type="match status" value="1"/>
</dbReference>
<proteinExistence type="predicted"/>
<feature type="compositionally biased region" description="Low complexity" evidence="5">
    <location>
        <begin position="597"/>
        <end position="610"/>
    </location>
</feature>
<accession>A0A4Y7SH28</accession>
<keyword evidence="2 4" id="KW-0863">Zinc-finger</keyword>
<feature type="region of interest" description="Disordered" evidence="5">
    <location>
        <begin position="1"/>
        <end position="34"/>
    </location>
</feature>
<dbReference type="Proteomes" id="UP000298030">
    <property type="component" value="Unassembled WGS sequence"/>
</dbReference>
<evidence type="ECO:0000256" key="5">
    <source>
        <dbReference type="SAM" id="MobiDB-lite"/>
    </source>
</evidence>
<keyword evidence="3" id="KW-0862">Zinc</keyword>